<dbReference type="Pfam" id="PF00893">
    <property type="entry name" value="Multi_Drug_Res"/>
    <property type="match status" value="1"/>
</dbReference>
<dbReference type="SUPFAM" id="SSF103481">
    <property type="entry name" value="Multidrug resistance efflux transporter EmrE"/>
    <property type="match status" value="1"/>
</dbReference>
<evidence type="ECO:0000256" key="8">
    <source>
        <dbReference type="ARBA" id="ARBA00023136"/>
    </source>
</evidence>
<sequence>MFATKPHHWYCLLAAIALETGGTLTMKLAQGWSFAHAPALGLTVMWLAIGLSYIFLSHAITGIPVGVTFAFWEGLGLTCITLGSVFFLDESLTPRRMLGLACVLAGALLVNAGTGHGPQTGPAAPPKANRRDAALPANTDAAAAHWPAAPERSNATLRGGR</sequence>
<evidence type="ECO:0000256" key="2">
    <source>
        <dbReference type="ARBA" id="ARBA00011358"/>
    </source>
</evidence>
<evidence type="ECO:0000313" key="12">
    <source>
        <dbReference type="EMBL" id="QCC84869.1"/>
    </source>
</evidence>
<feature type="region of interest" description="Disordered" evidence="10">
    <location>
        <begin position="117"/>
        <end position="161"/>
    </location>
</feature>
<evidence type="ECO:0000256" key="7">
    <source>
        <dbReference type="ARBA" id="ARBA00022989"/>
    </source>
</evidence>
<dbReference type="PANTHER" id="PTHR30561:SF2">
    <property type="entry name" value="SPERMIDINE EXPORT PROTEIN MDTJ"/>
    <property type="match status" value="1"/>
</dbReference>
<keyword evidence="4" id="KW-1003">Cell membrane</keyword>
<evidence type="ECO:0000256" key="3">
    <source>
        <dbReference type="ARBA" id="ARBA00021112"/>
    </source>
</evidence>
<protein>
    <recommendedName>
        <fullName evidence="3">Spermidine export protein MdtJ</fullName>
    </recommendedName>
</protein>
<evidence type="ECO:0000313" key="13">
    <source>
        <dbReference type="Proteomes" id="UP000297065"/>
    </source>
</evidence>
<evidence type="ECO:0000256" key="5">
    <source>
        <dbReference type="ARBA" id="ARBA00022519"/>
    </source>
</evidence>
<evidence type="ECO:0000256" key="1">
    <source>
        <dbReference type="ARBA" id="ARBA00004429"/>
    </source>
</evidence>
<feature type="compositionally biased region" description="Low complexity" evidence="10">
    <location>
        <begin position="134"/>
        <end position="150"/>
    </location>
</feature>
<dbReference type="GO" id="GO:0015199">
    <property type="term" value="F:amino-acid betaine transmembrane transporter activity"/>
    <property type="evidence" value="ECO:0007669"/>
    <property type="project" value="TreeGrafter"/>
</dbReference>
<dbReference type="InterPro" id="IPR037185">
    <property type="entry name" value="EmrE-like"/>
</dbReference>
<dbReference type="RefSeq" id="WP_136399085.1">
    <property type="nucleotide sequence ID" value="NZ_CP036295.1"/>
</dbReference>
<feature type="transmembrane region" description="Helical" evidence="11">
    <location>
        <begin position="37"/>
        <end position="56"/>
    </location>
</feature>
<dbReference type="AlphaFoldDB" id="A0A4P7UGF0"/>
<dbReference type="Gene3D" id="1.10.3730.20">
    <property type="match status" value="1"/>
</dbReference>
<keyword evidence="5" id="KW-0997">Cell inner membrane</keyword>
<evidence type="ECO:0000256" key="11">
    <source>
        <dbReference type="SAM" id="Phobius"/>
    </source>
</evidence>
<gene>
    <name evidence="12" type="ORF">DDIC_03040</name>
</gene>
<evidence type="ECO:0000256" key="4">
    <source>
        <dbReference type="ARBA" id="ARBA00022475"/>
    </source>
</evidence>
<keyword evidence="7 11" id="KW-1133">Transmembrane helix</keyword>
<reference evidence="12 13" key="1">
    <citation type="submission" date="2019-02" db="EMBL/GenBank/DDBJ databases">
        <title>Complete Genome Sequence of Desulfovibrio desulfuricans IC1, a Sulfonate Utilizing Anaerobe.</title>
        <authorList>
            <person name="Day L.A."/>
            <person name="De Leon K.B."/>
            <person name="Wall J.D."/>
        </authorList>
    </citation>
    <scope>NUCLEOTIDE SEQUENCE [LARGE SCALE GENOMIC DNA]</scope>
    <source>
        <strain evidence="12 13">IC1</strain>
    </source>
</reference>
<dbReference type="GO" id="GO:0005886">
    <property type="term" value="C:plasma membrane"/>
    <property type="evidence" value="ECO:0007669"/>
    <property type="project" value="UniProtKB-SubCell"/>
</dbReference>
<dbReference type="Proteomes" id="UP000297065">
    <property type="component" value="Chromosome"/>
</dbReference>
<keyword evidence="6 9" id="KW-0812">Transmembrane</keyword>
<dbReference type="GO" id="GO:0015297">
    <property type="term" value="F:antiporter activity"/>
    <property type="evidence" value="ECO:0007669"/>
    <property type="project" value="TreeGrafter"/>
</dbReference>
<dbReference type="OrthoDB" id="9808638at2"/>
<evidence type="ECO:0000256" key="10">
    <source>
        <dbReference type="SAM" id="MobiDB-lite"/>
    </source>
</evidence>
<accession>A0A4P7UGF0</accession>
<keyword evidence="8 11" id="KW-0472">Membrane</keyword>
<feature type="transmembrane region" description="Helical" evidence="11">
    <location>
        <begin position="62"/>
        <end position="88"/>
    </location>
</feature>
<dbReference type="EMBL" id="CP036295">
    <property type="protein sequence ID" value="QCC84869.1"/>
    <property type="molecule type" value="Genomic_DNA"/>
</dbReference>
<dbReference type="GO" id="GO:0031460">
    <property type="term" value="P:glycine betaine transport"/>
    <property type="evidence" value="ECO:0007669"/>
    <property type="project" value="TreeGrafter"/>
</dbReference>
<evidence type="ECO:0000256" key="9">
    <source>
        <dbReference type="RuleBase" id="RU003942"/>
    </source>
</evidence>
<comment type="subcellular location">
    <subcellularLocation>
        <location evidence="1">Cell inner membrane</location>
        <topology evidence="1">Multi-pass membrane protein</topology>
    </subcellularLocation>
    <subcellularLocation>
        <location evidence="9">Cell membrane</location>
        <topology evidence="9">Multi-pass membrane protein</topology>
    </subcellularLocation>
</comment>
<comment type="subunit">
    <text evidence="2">Forms a complex with MdtI.</text>
</comment>
<dbReference type="PANTHER" id="PTHR30561">
    <property type="entry name" value="SMR FAMILY PROTON-DEPENDENT DRUG EFFLUX TRANSPORTER SUGE"/>
    <property type="match status" value="1"/>
</dbReference>
<dbReference type="InterPro" id="IPR045324">
    <property type="entry name" value="Small_multidrug_res"/>
</dbReference>
<comment type="similarity">
    <text evidence="9">Belongs to the drug/metabolite transporter (DMT) superfamily. Small multidrug resistance (SMR) (TC 2.A.7.1) family.</text>
</comment>
<dbReference type="GO" id="GO:1903711">
    <property type="term" value="P:spermidine transmembrane transport"/>
    <property type="evidence" value="ECO:0007669"/>
    <property type="project" value="TreeGrafter"/>
</dbReference>
<dbReference type="GO" id="GO:0015220">
    <property type="term" value="F:choline transmembrane transporter activity"/>
    <property type="evidence" value="ECO:0007669"/>
    <property type="project" value="TreeGrafter"/>
</dbReference>
<name>A0A4P7UGF0_DESDE</name>
<proteinExistence type="inferred from homology"/>
<dbReference type="InterPro" id="IPR000390">
    <property type="entry name" value="Small_drug/metabolite_transptr"/>
</dbReference>
<organism evidence="12 13">
    <name type="scientific">Desulfovibrio desulfuricans</name>
    <dbReference type="NCBI Taxonomy" id="876"/>
    <lineage>
        <taxon>Bacteria</taxon>
        <taxon>Pseudomonadati</taxon>
        <taxon>Thermodesulfobacteriota</taxon>
        <taxon>Desulfovibrionia</taxon>
        <taxon>Desulfovibrionales</taxon>
        <taxon>Desulfovibrionaceae</taxon>
        <taxon>Desulfovibrio</taxon>
    </lineage>
</organism>
<evidence type="ECO:0000256" key="6">
    <source>
        <dbReference type="ARBA" id="ARBA00022692"/>
    </source>
</evidence>